<evidence type="ECO:0000313" key="2">
    <source>
        <dbReference type="Proteomes" id="UP000004750"/>
    </source>
</evidence>
<dbReference type="Proteomes" id="UP000004750">
    <property type="component" value="Unassembled WGS sequence"/>
</dbReference>
<protein>
    <submittedName>
        <fullName evidence="1">PIN domain protein</fullName>
    </submittedName>
</protein>
<comment type="caution">
    <text evidence="1">The sequence shown here is derived from an EMBL/GenBank/DDBJ whole genome shotgun (WGS) entry which is preliminary data.</text>
</comment>
<dbReference type="Pfam" id="PF14367">
    <property type="entry name" value="DUF4411"/>
    <property type="match status" value="1"/>
</dbReference>
<dbReference type="RefSeq" id="WP_006985627.1">
    <property type="nucleotide sequence ID" value="NZ_JH417927.1"/>
</dbReference>
<dbReference type="InterPro" id="IPR016541">
    <property type="entry name" value="UCP008505"/>
</dbReference>
<dbReference type="PIRSF" id="PIRSF008505">
    <property type="entry name" value="UCP008505"/>
    <property type="match status" value="1"/>
</dbReference>
<dbReference type="EMBL" id="AGCM01000088">
    <property type="protein sequence ID" value="EHM53812.1"/>
    <property type="molecule type" value="Genomic_DNA"/>
</dbReference>
<organism evidence="1 2">
    <name type="scientific">Cardiobacterium valvarum F0432</name>
    <dbReference type="NCBI Taxonomy" id="797473"/>
    <lineage>
        <taxon>Bacteria</taxon>
        <taxon>Pseudomonadati</taxon>
        <taxon>Pseudomonadota</taxon>
        <taxon>Gammaproteobacteria</taxon>
        <taxon>Cardiobacteriales</taxon>
        <taxon>Cardiobacteriaceae</taxon>
        <taxon>Cardiobacterium</taxon>
    </lineage>
</organism>
<accession>G9ZFQ9</accession>
<dbReference type="STRING" id="797473.HMPREF9080_01622"/>
<dbReference type="HOGENOM" id="CLU_116293_0_1_6"/>
<sequence length="167" mass="19539">MPKYVLDSNIFIQSVNREYRFSFCSGFWDLLQDLYQNDVICSIKTVKRELTQRNDDLSDWVKNKLPNNFFHNELVAGYEYGRLMQWAYSNLQFSDNAKQVFADENRADAWLVAYAAKQGMTVVTHEVLEPYIKKAIKIPNAAQHLSVPCVHIYDFLEKVAKGNFERK</sequence>
<dbReference type="AlphaFoldDB" id="G9ZFQ9"/>
<reference evidence="1 2" key="1">
    <citation type="submission" date="2011-08" db="EMBL/GenBank/DDBJ databases">
        <authorList>
            <person name="Weinstock G."/>
            <person name="Sodergren E."/>
            <person name="Clifton S."/>
            <person name="Fulton L."/>
            <person name="Fulton B."/>
            <person name="Courtney L."/>
            <person name="Fronick C."/>
            <person name="Harrison M."/>
            <person name="Strong C."/>
            <person name="Farmer C."/>
            <person name="Delahaunty K."/>
            <person name="Markovic C."/>
            <person name="Hall O."/>
            <person name="Minx P."/>
            <person name="Tomlinson C."/>
            <person name="Mitreva M."/>
            <person name="Hou S."/>
            <person name="Chen J."/>
            <person name="Wollam A."/>
            <person name="Pepin K.H."/>
            <person name="Johnson M."/>
            <person name="Bhonagiri V."/>
            <person name="Zhang X."/>
            <person name="Suruliraj S."/>
            <person name="Warren W."/>
            <person name="Chinwalla A."/>
            <person name="Mardis E.R."/>
            <person name="Wilson R.K."/>
        </authorList>
    </citation>
    <scope>NUCLEOTIDE SEQUENCE [LARGE SCALE GENOMIC DNA]</scope>
    <source>
        <strain evidence="1 2">F0432</strain>
    </source>
</reference>
<dbReference type="InterPro" id="IPR029060">
    <property type="entry name" value="PIN-like_dom_sf"/>
</dbReference>
<proteinExistence type="predicted"/>
<name>G9ZFQ9_9GAMM</name>
<evidence type="ECO:0000313" key="1">
    <source>
        <dbReference type="EMBL" id="EHM53812.1"/>
    </source>
</evidence>
<gene>
    <name evidence="1" type="ORF">HMPREF9080_01622</name>
</gene>
<dbReference type="SUPFAM" id="SSF88723">
    <property type="entry name" value="PIN domain-like"/>
    <property type="match status" value="1"/>
</dbReference>